<organism evidence="1 2">
    <name type="scientific">Pseudohongiella acticola</name>
    <dbReference type="NCBI Taxonomy" id="1524254"/>
    <lineage>
        <taxon>Bacteria</taxon>
        <taxon>Pseudomonadati</taxon>
        <taxon>Pseudomonadota</taxon>
        <taxon>Gammaproteobacteria</taxon>
        <taxon>Pseudomonadales</taxon>
        <taxon>Pseudohongiellaceae</taxon>
        <taxon>Pseudohongiella</taxon>
    </lineage>
</organism>
<evidence type="ECO:0000313" key="2">
    <source>
        <dbReference type="Proteomes" id="UP000175669"/>
    </source>
</evidence>
<name>A0A1E8CL36_9GAMM</name>
<accession>A0A1E8CL36</accession>
<protein>
    <submittedName>
        <fullName evidence="1">Uncharacterized protein</fullName>
    </submittedName>
</protein>
<comment type="caution">
    <text evidence="1">The sequence shown here is derived from an EMBL/GenBank/DDBJ whole genome shotgun (WGS) entry which is preliminary data.</text>
</comment>
<gene>
    <name evidence="1" type="ORF">PHACT_08465</name>
</gene>
<dbReference type="STRING" id="1524254.PHACT_08465"/>
<dbReference type="OrthoDB" id="6332464at2"/>
<keyword evidence="2" id="KW-1185">Reference proteome</keyword>
<evidence type="ECO:0000313" key="1">
    <source>
        <dbReference type="EMBL" id="OFE13170.1"/>
    </source>
</evidence>
<dbReference type="RefSeq" id="WP_070116832.1">
    <property type="nucleotide sequence ID" value="NZ_CAXATG010000004.1"/>
</dbReference>
<dbReference type="EMBL" id="MASR01000001">
    <property type="protein sequence ID" value="OFE13170.1"/>
    <property type="molecule type" value="Genomic_DNA"/>
</dbReference>
<reference evidence="2" key="1">
    <citation type="submission" date="2016-07" db="EMBL/GenBank/DDBJ databases">
        <authorList>
            <person name="Florea S."/>
            <person name="Webb J.S."/>
            <person name="Jaromczyk J."/>
            <person name="Schardl C.L."/>
        </authorList>
    </citation>
    <scope>NUCLEOTIDE SEQUENCE [LARGE SCALE GENOMIC DNA]</scope>
    <source>
        <strain evidence="2">KCTC 42131</strain>
    </source>
</reference>
<proteinExistence type="predicted"/>
<dbReference type="AlphaFoldDB" id="A0A1E8CL36"/>
<sequence length="96" mass="10711">MRKRLILAAVIIVIVVATAATAFVWNEARKEIKFLCPNFAPGVTQQSVVTQLDTGTFLRYQVTSTRIIADSAYNVGLYRCVIELDDSARVIEAKYD</sequence>
<dbReference type="Proteomes" id="UP000175669">
    <property type="component" value="Unassembled WGS sequence"/>
</dbReference>